<reference evidence="5 6" key="1">
    <citation type="journal article" date="2009" name="Nature">
        <title>Evolution of pathogenicity and sexual reproduction in eight Candida genomes.</title>
        <authorList>
            <person name="Butler G."/>
            <person name="Rasmussen M.D."/>
            <person name="Lin M.F."/>
            <person name="Santos M.A."/>
            <person name="Sakthikumar S."/>
            <person name="Munro C.A."/>
            <person name="Rheinbay E."/>
            <person name="Grabherr M."/>
            <person name="Forche A."/>
            <person name="Reedy J.L."/>
            <person name="Agrafioti I."/>
            <person name="Arnaud M.B."/>
            <person name="Bates S."/>
            <person name="Brown A.J."/>
            <person name="Brunke S."/>
            <person name="Costanzo M.C."/>
            <person name="Fitzpatrick D.A."/>
            <person name="de Groot P.W."/>
            <person name="Harris D."/>
            <person name="Hoyer L.L."/>
            <person name="Hube B."/>
            <person name="Klis F.M."/>
            <person name="Kodira C."/>
            <person name="Lennard N."/>
            <person name="Logue M.E."/>
            <person name="Martin R."/>
            <person name="Neiman A.M."/>
            <person name="Nikolaou E."/>
            <person name="Quail M.A."/>
            <person name="Quinn J."/>
            <person name="Santos M.C."/>
            <person name="Schmitzberger F.F."/>
            <person name="Sherlock G."/>
            <person name="Shah P."/>
            <person name="Silverstein K.A."/>
            <person name="Skrzypek M.S."/>
            <person name="Soll D."/>
            <person name="Staggs R."/>
            <person name="Stansfield I."/>
            <person name="Stumpf M.P."/>
            <person name="Sudbery P.E."/>
            <person name="Srikantha T."/>
            <person name="Zeng Q."/>
            <person name="Berman J."/>
            <person name="Berriman M."/>
            <person name="Heitman J."/>
            <person name="Gow N.A."/>
            <person name="Lorenz M.C."/>
            <person name="Birren B.W."/>
            <person name="Kellis M."/>
            <person name="Cuomo C.A."/>
        </authorList>
    </citation>
    <scope>NUCLEOTIDE SEQUENCE [LARGE SCALE GENOMIC DNA]</scope>
    <source>
        <strain evidence="6">ATCC 11503 / BCRC 21390 / CBS 2605 / JCM 1781 / NBRC 1676 / NRRL YB-4239</strain>
    </source>
</reference>
<dbReference type="KEGG" id="lel:PVL30_003609"/>
<evidence type="ECO:0000313" key="5">
    <source>
        <dbReference type="EMBL" id="EDK44586.1"/>
    </source>
</evidence>
<dbReference type="Proteomes" id="UP000001996">
    <property type="component" value="Unassembled WGS sequence"/>
</dbReference>
<organism evidence="5 6">
    <name type="scientific">Lodderomyces elongisporus (strain ATCC 11503 / CBS 2605 / JCM 1781 / NBRC 1676 / NRRL YB-4239)</name>
    <name type="common">Yeast</name>
    <name type="synonym">Saccharomyces elongisporus</name>
    <dbReference type="NCBI Taxonomy" id="379508"/>
    <lineage>
        <taxon>Eukaryota</taxon>
        <taxon>Fungi</taxon>
        <taxon>Dikarya</taxon>
        <taxon>Ascomycota</taxon>
        <taxon>Saccharomycotina</taxon>
        <taxon>Pichiomycetes</taxon>
        <taxon>Debaryomycetaceae</taxon>
        <taxon>Candida/Lodderomyces clade</taxon>
        <taxon>Lodderomyces</taxon>
    </lineage>
</organism>
<dbReference type="GeneID" id="5232926"/>
<evidence type="ECO:0000256" key="2">
    <source>
        <dbReference type="PROSITE-ProRule" id="PRU00176"/>
    </source>
</evidence>
<evidence type="ECO:0000256" key="3">
    <source>
        <dbReference type="SAM" id="MobiDB-lite"/>
    </source>
</evidence>
<dbReference type="InterPro" id="IPR035979">
    <property type="entry name" value="RBD_domain_sf"/>
</dbReference>
<feature type="domain" description="RRM" evidence="4">
    <location>
        <begin position="7"/>
        <end position="85"/>
    </location>
</feature>
<dbReference type="Gene3D" id="3.30.70.330">
    <property type="match status" value="2"/>
</dbReference>
<dbReference type="CDD" id="cd12247">
    <property type="entry name" value="RRM2_U1A_like"/>
    <property type="match status" value="1"/>
</dbReference>
<accession>A5DZH8</accession>
<dbReference type="AlphaFoldDB" id="A5DZH8"/>
<dbReference type="VEuPathDB" id="FungiDB:LELG_02765"/>
<dbReference type="InterPro" id="IPR012677">
    <property type="entry name" value="Nucleotide-bd_a/b_plait_sf"/>
</dbReference>
<keyword evidence="6" id="KW-1185">Reference proteome</keyword>
<dbReference type="FunFam" id="3.30.70.330:FF:000029">
    <property type="entry name" value="U2 small nuclear ribonucleoprotein B"/>
    <property type="match status" value="1"/>
</dbReference>
<dbReference type="FunCoup" id="A5DZH8">
    <property type="interactions" value="186"/>
</dbReference>
<evidence type="ECO:0000313" key="6">
    <source>
        <dbReference type="Proteomes" id="UP000001996"/>
    </source>
</evidence>
<keyword evidence="1 2" id="KW-0694">RNA-binding</keyword>
<evidence type="ECO:0000256" key="1">
    <source>
        <dbReference type="ARBA" id="ARBA00022884"/>
    </source>
</evidence>
<proteinExistence type="predicted"/>
<dbReference type="SUPFAM" id="SSF54928">
    <property type="entry name" value="RNA-binding domain, RBD"/>
    <property type="match status" value="1"/>
</dbReference>
<feature type="domain" description="RRM" evidence="4">
    <location>
        <begin position="158"/>
        <end position="234"/>
    </location>
</feature>
<dbReference type="EMBL" id="CH981526">
    <property type="protein sequence ID" value="EDK44586.1"/>
    <property type="molecule type" value="Genomic_DNA"/>
</dbReference>
<protein>
    <recommendedName>
        <fullName evidence="4">RRM domain-containing protein</fullName>
    </recommendedName>
</protein>
<evidence type="ECO:0000259" key="4">
    <source>
        <dbReference type="PROSITE" id="PS50102"/>
    </source>
</evidence>
<dbReference type="PROSITE" id="PS50102">
    <property type="entry name" value="RRM"/>
    <property type="match status" value="2"/>
</dbReference>
<dbReference type="RefSeq" id="XP_001526207.1">
    <property type="nucleotide sequence ID" value="XM_001526157.1"/>
</dbReference>
<dbReference type="InterPro" id="IPR000504">
    <property type="entry name" value="RRM_dom"/>
</dbReference>
<dbReference type="OMA" id="VRMIPTK"/>
<dbReference type="PANTHER" id="PTHR10501">
    <property type="entry name" value="U1 SMALL NUCLEAR RIBONUCLEOPROTEIN A/U2 SMALL NUCLEAR RIBONUCLEOPROTEIN B"/>
    <property type="match status" value="1"/>
</dbReference>
<dbReference type="HOGENOM" id="CLU_041869_0_2_1"/>
<dbReference type="STRING" id="379508.A5DZH8"/>
<sequence length="234" mass="26707">MSSEPKRTIYLNNLNDKVSINKLRSNLATLLQPYNPTNIIVAKTLRLKGQAFITFQDVTNAQAAINQLNNKQLFSKSMRASFAHLENDAVLSPKEQQEQYSRRYTGKIERNKVAKLSRGKPGNQRASTKTRKGDAVVEGQREKNNIDVSMWKNLPPNHILLLQNISSTQVSKETIEALFTNFEGFENTRFVKVRNLAFIEFENEEFAKQCLAAMDDTVLKEKFGNDIIFSYAKK</sequence>
<dbReference type="InParanoid" id="A5DZH8"/>
<feature type="region of interest" description="Disordered" evidence="3">
    <location>
        <begin position="111"/>
        <end position="135"/>
    </location>
</feature>
<dbReference type="GO" id="GO:0003723">
    <property type="term" value="F:RNA binding"/>
    <property type="evidence" value="ECO:0007669"/>
    <property type="project" value="UniProtKB-UniRule"/>
</dbReference>
<dbReference type="Pfam" id="PF00076">
    <property type="entry name" value="RRM_1"/>
    <property type="match status" value="2"/>
</dbReference>
<dbReference type="SMART" id="SM00360">
    <property type="entry name" value="RRM"/>
    <property type="match status" value="2"/>
</dbReference>
<dbReference type="eggNOG" id="KOG4206">
    <property type="taxonomic scope" value="Eukaryota"/>
</dbReference>
<gene>
    <name evidence="5" type="ORF">LELG_02765</name>
</gene>
<dbReference type="OrthoDB" id="266020at2759"/>
<name>A5DZH8_LODEL</name>